<dbReference type="EMBL" id="MOMC01000079">
    <property type="protein sequence ID" value="ONH23832.1"/>
    <property type="molecule type" value="Genomic_DNA"/>
</dbReference>
<evidence type="ECO:0000256" key="1">
    <source>
        <dbReference type="SAM" id="MobiDB-lite"/>
    </source>
</evidence>
<dbReference type="OrthoDB" id="3528579at2"/>
<reference evidence="3" key="1">
    <citation type="submission" date="2016-10" db="EMBL/GenBank/DDBJ databases">
        <title>Frankia sp. NRRL B-16386 Genome sequencing.</title>
        <authorList>
            <person name="Ghodhbane-Gtari F."/>
            <person name="Swanson E."/>
            <person name="Gueddou A."/>
            <person name="Hezbri K."/>
            <person name="Ktari K."/>
            <person name="Nouioui I."/>
            <person name="Morris K."/>
            <person name="Simpson S."/>
            <person name="Abebe-Akele F."/>
            <person name="Thomas K."/>
            <person name="Gtari M."/>
            <person name="Tisa L.S."/>
        </authorList>
    </citation>
    <scope>NUCLEOTIDE SEQUENCE [LARGE SCALE GENOMIC DNA]</scope>
    <source>
        <strain evidence="3">NRRL B-16386</strain>
    </source>
</reference>
<dbReference type="AlphaFoldDB" id="A0A1V2I251"/>
<accession>A0A1V2I251</accession>
<name>A0A1V2I251_9ACTN</name>
<proteinExistence type="predicted"/>
<evidence type="ECO:0000313" key="3">
    <source>
        <dbReference type="Proteomes" id="UP000188929"/>
    </source>
</evidence>
<protein>
    <submittedName>
        <fullName evidence="2">Uncharacterized protein</fullName>
    </submittedName>
</protein>
<comment type="caution">
    <text evidence="2">The sequence shown here is derived from an EMBL/GenBank/DDBJ whole genome shotgun (WGS) entry which is preliminary data.</text>
</comment>
<evidence type="ECO:0000313" key="2">
    <source>
        <dbReference type="EMBL" id="ONH23832.1"/>
    </source>
</evidence>
<keyword evidence="3" id="KW-1185">Reference proteome</keyword>
<sequence length="205" mass="21686">MYDENGEFGDRAAQILIAAMRSPTGIAVNTNSRLERAAANDLDDRGLARLGVDDQAGVTLTATPAGIAAARRWLATHDDSATPEGSLTPTPWAAVSTRPKDPSPARTGAALTAREVQLAEALVRIVDYTGRILLTGLADSSPHYLWDKAHDLTEAATRVAELLDADGAYAAATPVRLRPVAAAVAAWSQSYTAGKALFPRRARTR</sequence>
<dbReference type="STRING" id="1834516.BL253_31945"/>
<organism evidence="2 3">
    <name type="scientific">Pseudofrankia asymbiotica</name>
    <dbReference type="NCBI Taxonomy" id="1834516"/>
    <lineage>
        <taxon>Bacteria</taxon>
        <taxon>Bacillati</taxon>
        <taxon>Actinomycetota</taxon>
        <taxon>Actinomycetes</taxon>
        <taxon>Frankiales</taxon>
        <taxon>Frankiaceae</taxon>
        <taxon>Pseudofrankia</taxon>
    </lineage>
</organism>
<dbReference type="RefSeq" id="WP_076821226.1">
    <property type="nucleotide sequence ID" value="NZ_MOMC01000079.1"/>
</dbReference>
<dbReference type="Proteomes" id="UP000188929">
    <property type="component" value="Unassembled WGS sequence"/>
</dbReference>
<gene>
    <name evidence="2" type="ORF">BL253_31945</name>
</gene>
<feature type="region of interest" description="Disordered" evidence="1">
    <location>
        <begin position="79"/>
        <end position="106"/>
    </location>
</feature>